<dbReference type="NCBIfam" id="TIGR00331">
    <property type="entry name" value="hrcA"/>
    <property type="match status" value="1"/>
</dbReference>
<dbReference type="EMBL" id="CP007711">
    <property type="protein sequence ID" value="AIV03557.1"/>
    <property type="molecule type" value="Genomic_DNA"/>
</dbReference>
<dbReference type="InterPro" id="IPR036388">
    <property type="entry name" value="WH-like_DNA-bd_sf"/>
</dbReference>
<dbReference type="Proteomes" id="UP000030066">
    <property type="component" value="Chromosome"/>
</dbReference>
<dbReference type="SUPFAM" id="SSF55781">
    <property type="entry name" value="GAF domain-like"/>
    <property type="match status" value="1"/>
</dbReference>
<name>A0A097SSI1_9BACT</name>
<protein>
    <recommendedName>
        <fullName evidence="5">Heat-inducible transcription repressor HrcA</fullName>
    </recommendedName>
</protein>
<dbReference type="Gene3D" id="3.30.390.60">
    <property type="entry name" value="Heat-inducible transcription repressor hrca homolog, domain 3"/>
    <property type="match status" value="1"/>
</dbReference>
<keyword evidence="1 5" id="KW-0678">Repressor</keyword>
<dbReference type="PIRSF" id="PIRSF005485">
    <property type="entry name" value="HrcA"/>
    <property type="match status" value="1"/>
</dbReference>
<dbReference type="STRING" id="1318617.MGM1_1710"/>
<dbReference type="KEGG" id="mgj:MGM1_1710"/>
<dbReference type="GO" id="GO:0045892">
    <property type="term" value="P:negative regulation of DNA-templated transcription"/>
    <property type="evidence" value="ECO:0007669"/>
    <property type="project" value="UniProtKB-UniRule"/>
</dbReference>
<keyword evidence="8" id="KW-1185">Reference proteome</keyword>
<comment type="function">
    <text evidence="5">Negative regulator of class I heat shock genes (grpE-dnaK-dnaJ and groELS operons). Prevents heat-shock induction of these operons.</text>
</comment>
<dbReference type="GO" id="GO:0003677">
    <property type="term" value="F:DNA binding"/>
    <property type="evidence" value="ECO:0007669"/>
    <property type="project" value="InterPro"/>
</dbReference>
<dbReference type="InterPro" id="IPR021153">
    <property type="entry name" value="HrcA_C"/>
</dbReference>
<dbReference type="HOGENOM" id="CLU_050019_1_0_14"/>
<accession>A0A097SSI1</accession>
<dbReference type="InterPro" id="IPR029016">
    <property type="entry name" value="GAF-like_dom_sf"/>
</dbReference>
<dbReference type="Pfam" id="PF01628">
    <property type="entry name" value="HrcA"/>
    <property type="match status" value="1"/>
</dbReference>
<dbReference type="InterPro" id="IPR036390">
    <property type="entry name" value="WH_DNA-bd_sf"/>
</dbReference>
<gene>
    <name evidence="5 7" type="primary">hrcA</name>
    <name evidence="7" type="ORF">MGM1_1710</name>
</gene>
<keyword evidence="4 5" id="KW-0804">Transcription</keyword>
<dbReference type="InterPro" id="IPR023120">
    <property type="entry name" value="WHTH_transcript_rep_HrcA_IDD"/>
</dbReference>
<evidence type="ECO:0000256" key="1">
    <source>
        <dbReference type="ARBA" id="ARBA00022491"/>
    </source>
</evidence>
<evidence type="ECO:0000313" key="8">
    <source>
        <dbReference type="Proteomes" id="UP000030066"/>
    </source>
</evidence>
<sequence>MELTKRQIELLKIIVDEYTLTVQPVPSKLICEKYMKDLSPQTIRNELFKLENYGLLEKTHTSSGRIPSSSGYKFYEENILKPLITNDVRNKLLTIFNQRNVSIDMIIDESASLIEEVLKLPTVIHSTNNDTTLKRFDLIPLNEKIVIVILVTSDGEIIKNKIKLEEQKQIEDVIICVRIFNDRLVDTKLSEISSKIQVVKELIRHSVHQYEFCIQEILTKIFSYDTAMKKPYVYGLKSLATQPEFKDVERLHQVLNMLEDSSVWKQIAYTQEQSGRKQIIFINDVGVKDVTIASTSITTKDLTKHISIVGPNRMNYAAVKGLLQFMKDELEKMK</sequence>
<proteinExistence type="inferred from homology"/>
<comment type="similarity">
    <text evidence="5">Belongs to the HrcA family.</text>
</comment>
<dbReference type="eggNOG" id="COG1420">
    <property type="taxonomic scope" value="Bacteria"/>
</dbReference>
<keyword evidence="2 5" id="KW-0805">Transcription regulation</keyword>
<reference evidence="7 8" key="1">
    <citation type="journal article" date="2014" name="PLoS ONE">
        <title>An emerging Mycoplasma associated with trichomoniasis, vaginal infection and disease.</title>
        <authorList>
            <consortium name="Vaginal Microbiome Consortium"/>
            <person name="Fettweis J.M."/>
            <person name="Serrano M.G."/>
            <person name="Huang B."/>
            <person name="Brooks J.P."/>
            <person name="Glascock A.L."/>
            <person name="Sheth N.U."/>
            <person name="Strauss J.F.III."/>
            <person name="Jefferson K.K."/>
            <person name="Buck G.A."/>
        </authorList>
    </citation>
    <scope>NUCLEOTIDE SEQUENCE [LARGE SCALE GENOMIC DNA]</scope>
    <source>
        <strain evidence="7 8">VCU_M1</strain>
    </source>
</reference>
<dbReference type="HAMAP" id="MF_00081">
    <property type="entry name" value="HrcA"/>
    <property type="match status" value="1"/>
</dbReference>
<dbReference type="PANTHER" id="PTHR34824:SF1">
    <property type="entry name" value="HEAT-INDUCIBLE TRANSCRIPTION REPRESSOR HRCA"/>
    <property type="match status" value="1"/>
</dbReference>
<dbReference type="InterPro" id="IPR002571">
    <property type="entry name" value="HrcA"/>
</dbReference>
<dbReference type="AlphaFoldDB" id="A0A097SSI1"/>
<evidence type="ECO:0000256" key="5">
    <source>
        <dbReference type="HAMAP-Rule" id="MF_00081"/>
    </source>
</evidence>
<dbReference type="PANTHER" id="PTHR34824">
    <property type="entry name" value="HEAT-INDUCIBLE TRANSCRIPTION REPRESSOR HRCA"/>
    <property type="match status" value="1"/>
</dbReference>
<evidence type="ECO:0000313" key="7">
    <source>
        <dbReference type="EMBL" id="AIV03557.1"/>
    </source>
</evidence>
<evidence type="ECO:0000256" key="2">
    <source>
        <dbReference type="ARBA" id="ARBA00023015"/>
    </source>
</evidence>
<dbReference type="Gene3D" id="1.10.10.10">
    <property type="entry name" value="Winged helix-like DNA-binding domain superfamily/Winged helix DNA-binding domain"/>
    <property type="match status" value="1"/>
</dbReference>
<evidence type="ECO:0000256" key="4">
    <source>
        <dbReference type="ARBA" id="ARBA00023163"/>
    </source>
</evidence>
<dbReference type="SUPFAM" id="SSF46785">
    <property type="entry name" value="Winged helix' DNA-binding domain"/>
    <property type="match status" value="1"/>
</dbReference>
<evidence type="ECO:0000256" key="3">
    <source>
        <dbReference type="ARBA" id="ARBA00023016"/>
    </source>
</evidence>
<evidence type="ECO:0000259" key="6">
    <source>
        <dbReference type="Pfam" id="PF01628"/>
    </source>
</evidence>
<keyword evidence="3 5" id="KW-0346">Stress response</keyword>
<organism evidence="7 8">
    <name type="scientific">Candidatus Malacoplasma girerdii</name>
    <dbReference type="NCBI Taxonomy" id="1318617"/>
    <lineage>
        <taxon>Bacteria</taxon>
        <taxon>Bacillati</taxon>
        <taxon>Mycoplasmatota</taxon>
        <taxon>Mycoplasmoidales</taxon>
        <taxon>Mycoplasmoidaceae</taxon>
        <taxon>Malacoplasma</taxon>
    </lineage>
</organism>
<dbReference type="Gene3D" id="3.30.450.40">
    <property type="match status" value="1"/>
</dbReference>
<feature type="domain" description="Heat-inducible transcription repressor HrcA C-terminal" evidence="6">
    <location>
        <begin position="105"/>
        <end position="319"/>
    </location>
</feature>